<feature type="region of interest" description="Disordered" evidence="6">
    <location>
        <begin position="104"/>
        <end position="130"/>
    </location>
</feature>
<dbReference type="PANTHER" id="PTHR21569">
    <property type="entry name" value="RIBOSOMAL PROTEIN S9"/>
    <property type="match status" value="1"/>
</dbReference>
<keyword evidence="2 7" id="KW-0689">Ribosomal protein</keyword>
<dbReference type="Pfam" id="PF00380">
    <property type="entry name" value="Ribosomal_S9"/>
    <property type="match status" value="1"/>
</dbReference>
<feature type="compositionally biased region" description="Basic residues" evidence="6">
    <location>
        <begin position="111"/>
        <end position="130"/>
    </location>
</feature>
<evidence type="ECO:0000256" key="2">
    <source>
        <dbReference type="ARBA" id="ARBA00022980"/>
    </source>
</evidence>
<accession>A0A1G1X9G5</accession>
<dbReference type="InterPro" id="IPR000754">
    <property type="entry name" value="Ribosomal_uS9"/>
</dbReference>
<gene>
    <name evidence="7" type="ORF">A3E36_03265</name>
</gene>
<dbReference type="GO" id="GO:0022627">
    <property type="term" value="C:cytosolic small ribosomal subunit"/>
    <property type="evidence" value="ECO:0007669"/>
    <property type="project" value="TreeGrafter"/>
</dbReference>
<dbReference type="InterPro" id="IPR023035">
    <property type="entry name" value="Ribosomal_uS9_bac/plastid"/>
</dbReference>
<dbReference type="SUPFAM" id="SSF54211">
    <property type="entry name" value="Ribosomal protein S5 domain 2-like"/>
    <property type="match status" value="1"/>
</dbReference>
<evidence type="ECO:0000256" key="5">
    <source>
        <dbReference type="ARBA" id="ARBA00035523"/>
    </source>
</evidence>
<evidence type="ECO:0000256" key="6">
    <source>
        <dbReference type="SAM" id="MobiDB-lite"/>
    </source>
</evidence>
<evidence type="ECO:0000256" key="1">
    <source>
        <dbReference type="ARBA" id="ARBA00005251"/>
    </source>
</evidence>
<dbReference type="Gene3D" id="3.30.230.10">
    <property type="match status" value="1"/>
</dbReference>
<evidence type="ECO:0000313" key="7">
    <source>
        <dbReference type="EMBL" id="OGY36584.1"/>
    </source>
</evidence>
<dbReference type="PANTHER" id="PTHR21569:SF1">
    <property type="entry name" value="SMALL RIBOSOMAL SUBUNIT PROTEIN US9M"/>
    <property type="match status" value="1"/>
</dbReference>
<evidence type="ECO:0000256" key="4">
    <source>
        <dbReference type="ARBA" id="ARBA00035259"/>
    </source>
</evidence>
<evidence type="ECO:0000313" key="8">
    <source>
        <dbReference type="Proteomes" id="UP000177941"/>
    </source>
</evidence>
<evidence type="ECO:0000256" key="3">
    <source>
        <dbReference type="ARBA" id="ARBA00023274"/>
    </source>
</evidence>
<dbReference type="InterPro" id="IPR014721">
    <property type="entry name" value="Ribsml_uS5_D2-typ_fold_subgr"/>
</dbReference>
<dbReference type="AlphaFoldDB" id="A0A1G1X9G5"/>
<reference evidence="7 8" key="1">
    <citation type="journal article" date="2016" name="Nat. Commun.">
        <title>Thousands of microbial genomes shed light on interconnected biogeochemical processes in an aquifer system.</title>
        <authorList>
            <person name="Anantharaman K."/>
            <person name="Brown C.T."/>
            <person name="Hug L.A."/>
            <person name="Sharon I."/>
            <person name="Castelle C.J."/>
            <person name="Probst A.J."/>
            <person name="Thomas B.C."/>
            <person name="Singh A."/>
            <person name="Wilkins M.J."/>
            <person name="Karaoz U."/>
            <person name="Brodie E.L."/>
            <person name="Williams K.H."/>
            <person name="Hubbard S.S."/>
            <person name="Banfield J.F."/>
        </authorList>
    </citation>
    <scope>NUCLEOTIDE SEQUENCE [LARGE SCALE GENOMIC DNA]</scope>
</reference>
<dbReference type="EMBL" id="MHHS01000032">
    <property type="protein sequence ID" value="OGY36584.1"/>
    <property type="molecule type" value="Genomic_DNA"/>
</dbReference>
<comment type="caution">
    <text evidence="7">The sequence shown here is derived from an EMBL/GenBank/DDBJ whole genome shotgun (WGS) entry which is preliminary data.</text>
</comment>
<dbReference type="InterPro" id="IPR020568">
    <property type="entry name" value="Ribosomal_Su5_D2-typ_SF"/>
</dbReference>
<name>A0A1G1X9G5_9BACT</name>
<dbReference type="GO" id="GO:0003735">
    <property type="term" value="F:structural constituent of ribosome"/>
    <property type="evidence" value="ECO:0007669"/>
    <property type="project" value="InterPro"/>
</dbReference>
<dbReference type="NCBIfam" id="NF001099">
    <property type="entry name" value="PRK00132.1"/>
    <property type="match status" value="1"/>
</dbReference>
<organism evidence="7 8">
    <name type="scientific">Candidatus Andersenbacteria bacterium RIFCSPHIGHO2_12_FULL_45_11b</name>
    <dbReference type="NCBI Taxonomy" id="1797282"/>
    <lineage>
        <taxon>Bacteria</taxon>
        <taxon>Candidatus Anderseniibacteriota</taxon>
    </lineage>
</organism>
<comment type="similarity">
    <text evidence="1">Belongs to the universal ribosomal protein uS9 family.</text>
</comment>
<dbReference type="Proteomes" id="UP000177941">
    <property type="component" value="Unassembled WGS sequence"/>
</dbReference>
<dbReference type="GO" id="GO:0006412">
    <property type="term" value="P:translation"/>
    <property type="evidence" value="ECO:0007669"/>
    <property type="project" value="InterPro"/>
</dbReference>
<keyword evidence="3" id="KW-0687">Ribonucleoprotein</keyword>
<sequence>MTSPLHHGLGRRKTAVAKVLLTEEKDSRTINDIPFEQYLSTEVLQNTALRALKLASQDSEYGLKIKVSGSGKNAQAEAISLGIARALIGIDEGFRKQLKQAGLLSRDSRTKERKKPGLKGARRAPQFSKR</sequence>
<proteinExistence type="inferred from homology"/>
<dbReference type="GO" id="GO:0003723">
    <property type="term" value="F:RNA binding"/>
    <property type="evidence" value="ECO:0007669"/>
    <property type="project" value="TreeGrafter"/>
</dbReference>
<protein>
    <recommendedName>
        <fullName evidence="4">Small ribosomal subunit protein uS9</fullName>
    </recommendedName>
    <alternativeName>
        <fullName evidence="5">30S ribosomal protein S9</fullName>
    </alternativeName>
</protein>